<proteinExistence type="predicted"/>
<evidence type="ECO:0000256" key="1">
    <source>
        <dbReference type="SAM" id="Phobius"/>
    </source>
</evidence>
<keyword evidence="1" id="KW-1133">Transmembrane helix</keyword>
<name>A0A099LSY5_9VIBR</name>
<dbReference type="Proteomes" id="UP000029994">
    <property type="component" value="Unassembled WGS sequence"/>
</dbReference>
<keyword evidence="1" id="KW-0472">Membrane</keyword>
<dbReference type="STRING" id="29495.EA26_07865"/>
<dbReference type="eggNOG" id="ENOG5031NTM">
    <property type="taxonomic scope" value="Bacteria"/>
</dbReference>
<evidence type="ECO:0000313" key="2">
    <source>
        <dbReference type="EMBL" id="KGK11230.1"/>
    </source>
</evidence>
<comment type="caution">
    <text evidence="2">The sequence shown here is derived from an EMBL/GenBank/DDBJ whole genome shotgun (WGS) entry which is preliminary data.</text>
</comment>
<protein>
    <submittedName>
        <fullName evidence="2">Uncharacterized protein</fullName>
    </submittedName>
</protein>
<dbReference type="EMBL" id="JMCG01000001">
    <property type="protein sequence ID" value="KGK11230.1"/>
    <property type="molecule type" value="Genomic_DNA"/>
</dbReference>
<gene>
    <name evidence="2" type="ORF">EA26_07865</name>
</gene>
<keyword evidence="1" id="KW-0812">Transmembrane</keyword>
<evidence type="ECO:0000313" key="3">
    <source>
        <dbReference type="Proteomes" id="UP000029994"/>
    </source>
</evidence>
<dbReference type="RefSeq" id="WP_039426405.1">
    <property type="nucleotide sequence ID" value="NZ_CP061845.1"/>
</dbReference>
<organism evidence="2 3">
    <name type="scientific">Vibrio navarrensis</name>
    <dbReference type="NCBI Taxonomy" id="29495"/>
    <lineage>
        <taxon>Bacteria</taxon>
        <taxon>Pseudomonadati</taxon>
        <taxon>Pseudomonadota</taxon>
        <taxon>Gammaproteobacteria</taxon>
        <taxon>Vibrionales</taxon>
        <taxon>Vibrionaceae</taxon>
        <taxon>Vibrio</taxon>
    </lineage>
</organism>
<dbReference type="GeneID" id="43683112"/>
<dbReference type="AlphaFoldDB" id="A0A099LSY5"/>
<reference evidence="2 3" key="1">
    <citation type="submission" date="2014-04" db="EMBL/GenBank/DDBJ databases">
        <title>Genome sequencing of Vibrio navarrensis strains.</title>
        <authorList>
            <person name="Gladney L.M."/>
            <person name="Katz L.S."/>
            <person name="Marino-Ramirez L."/>
            <person name="Jordan I.K."/>
        </authorList>
    </citation>
    <scope>NUCLEOTIDE SEQUENCE [LARGE SCALE GENOMIC DNA]</scope>
    <source>
        <strain evidence="2 3">ATCC 51183</strain>
    </source>
</reference>
<sequence length="118" mass="13705">MAAQKLTKARLAQILLILTVLVIAFIWRTLKYESLQMLDCSQSQPCELTISQEKLEIRRESDGIRIQLPKNGTLKIDLNQKQYSITRDEESILLSTQSYPVTFYIRNKDVTIAKVLYR</sequence>
<accession>A0A099LSY5</accession>
<keyword evidence="3" id="KW-1185">Reference proteome</keyword>
<feature type="transmembrane region" description="Helical" evidence="1">
    <location>
        <begin position="12"/>
        <end position="30"/>
    </location>
</feature>